<dbReference type="InterPro" id="IPR050204">
    <property type="entry name" value="AraC_XylS_family_regulators"/>
</dbReference>
<dbReference type="Pfam" id="PF07883">
    <property type="entry name" value="Cupin_2"/>
    <property type="match status" value="1"/>
</dbReference>
<dbReference type="RefSeq" id="WP_193495704.1">
    <property type="nucleotide sequence ID" value="NZ_CP063169.1"/>
</dbReference>
<proteinExistence type="predicted"/>
<evidence type="ECO:0000256" key="4">
    <source>
        <dbReference type="SAM" id="MobiDB-lite"/>
    </source>
</evidence>
<dbReference type="InterPro" id="IPR014710">
    <property type="entry name" value="RmlC-like_jellyroll"/>
</dbReference>
<dbReference type="KEGG" id="halt:IM660_11750"/>
<dbReference type="Gene3D" id="1.10.10.60">
    <property type="entry name" value="Homeodomain-like"/>
    <property type="match status" value="2"/>
</dbReference>
<evidence type="ECO:0000313" key="6">
    <source>
        <dbReference type="EMBL" id="QOR69372.1"/>
    </source>
</evidence>
<dbReference type="SUPFAM" id="SSF51215">
    <property type="entry name" value="Regulatory protein AraC"/>
    <property type="match status" value="1"/>
</dbReference>
<name>A0A7M1SRG0_9MICO</name>
<dbReference type="PANTHER" id="PTHR46796">
    <property type="entry name" value="HTH-TYPE TRANSCRIPTIONAL ACTIVATOR RHAS-RELATED"/>
    <property type="match status" value="1"/>
</dbReference>
<accession>A0A7M1SRG0</accession>
<dbReference type="InterPro" id="IPR037923">
    <property type="entry name" value="HTH-like"/>
</dbReference>
<dbReference type="Proteomes" id="UP000593758">
    <property type="component" value="Chromosome"/>
</dbReference>
<dbReference type="PROSITE" id="PS01124">
    <property type="entry name" value="HTH_ARAC_FAMILY_2"/>
    <property type="match status" value="1"/>
</dbReference>
<dbReference type="InterPro" id="IPR018060">
    <property type="entry name" value="HTH_AraC"/>
</dbReference>
<keyword evidence="2" id="KW-0238">DNA-binding</keyword>
<protein>
    <submittedName>
        <fullName evidence="6">Helix-turn-helix domain-containing protein</fullName>
    </submittedName>
</protein>
<dbReference type="GO" id="GO:0003700">
    <property type="term" value="F:DNA-binding transcription factor activity"/>
    <property type="evidence" value="ECO:0007669"/>
    <property type="project" value="InterPro"/>
</dbReference>
<dbReference type="Pfam" id="PF12833">
    <property type="entry name" value="HTH_18"/>
    <property type="match status" value="1"/>
</dbReference>
<dbReference type="SUPFAM" id="SSF46689">
    <property type="entry name" value="Homeodomain-like"/>
    <property type="match status" value="1"/>
</dbReference>
<sequence length="310" mass="34384">MRTDITGEAVPPRPRRVVTEQPALWCHRGEPPTMLMLHRHDDLEGNIVLRGELRYLYAGRPLVLREGQIAMFWATQPHGLVEDRTESDAAGETCWVHVPFATVLRWGLAEADMRRLMQAMPLVTDDAVLRERLATMVSTWLEEIGDRASEGIALLEIQAAVRRILRAKPVLAHFEDGASETAVAGEQENPDGDRSPVSGRSSDAGHALRMAQFVVDRFRGEVSVGDVARSALLTPSHAMTVFRRAVGVTIGEYVTMCRVAEAQRLLLSSRLSSIEIAEAAGFGSLSSYYAHVTRACGMTPREYRRQVDVR</sequence>
<dbReference type="EMBL" id="CP063169">
    <property type="protein sequence ID" value="QOR69372.1"/>
    <property type="molecule type" value="Genomic_DNA"/>
</dbReference>
<evidence type="ECO:0000256" key="2">
    <source>
        <dbReference type="ARBA" id="ARBA00023125"/>
    </source>
</evidence>
<gene>
    <name evidence="6" type="ORF">IM660_11750</name>
</gene>
<dbReference type="PANTHER" id="PTHR46796:SF6">
    <property type="entry name" value="ARAC SUBFAMILY"/>
    <property type="match status" value="1"/>
</dbReference>
<dbReference type="InterPro" id="IPR009057">
    <property type="entry name" value="Homeodomain-like_sf"/>
</dbReference>
<dbReference type="Gene3D" id="2.60.120.10">
    <property type="entry name" value="Jelly Rolls"/>
    <property type="match status" value="1"/>
</dbReference>
<dbReference type="InterPro" id="IPR013096">
    <property type="entry name" value="Cupin_2"/>
</dbReference>
<evidence type="ECO:0000259" key="5">
    <source>
        <dbReference type="PROSITE" id="PS01124"/>
    </source>
</evidence>
<organism evidence="6 7">
    <name type="scientific">Ruania alkalisoli</name>
    <dbReference type="NCBI Taxonomy" id="2779775"/>
    <lineage>
        <taxon>Bacteria</taxon>
        <taxon>Bacillati</taxon>
        <taxon>Actinomycetota</taxon>
        <taxon>Actinomycetes</taxon>
        <taxon>Micrococcales</taxon>
        <taxon>Ruaniaceae</taxon>
        <taxon>Ruania</taxon>
    </lineage>
</organism>
<dbReference type="SMART" id="SM00342">
    <property type="entry name" value="HTH_ARAC"/>
    <property type="match status" value="1"/>
</dbReference>
<keyword evidence="1" id="KW-0805">Transcription regulation</keyword>
<feature type="region of interest" description="Disordered" evidence="4">
    <location>
        <begin position="179"/>
        <end position="203"/>
    </location>
</feature>
<evidence type="ECO:0000256" key="3">
    <source>
        <dbReference type="ARBA" id="ARBA00023163"/>
    </source>
</evidence>
<dbReference type="GO" id="GO:0043565">
    <property type="term" value="F:sequence-specific DNA binding"/>
    <property type="evidence" value="ECO:0007669"/>
    <property type="project" value="InterPro"/>
</dbReference>
<evidence type="ECO:0000313" key="7">
    <source>
        <dbReference type="Proteomes" id="UP000593758"/>
    </source>
</evidence>
<keyword evidence="3" id="KW-0804">Transcription</keyword>
<dbReference type="AlphaFoldDB" id="A0A7M1SRG0"/>
<keyword evidence="7" id="KW-1185">Reference proteome</keyword>
<evidence type="ECO:0000256" key="1">
    <source>
        <dbReference type="ARBA" id="ARBA00023015"/>
    </source>
</evidence>
<feature type="domain" description="HTH araC/xylS-type" evidence="5">
    <location>
        <begin position="208"/>
        <end position="306"/>
    </location>
</feature>
<reference evidence="6 7" key="1">
    <citation type="submission" date="2020-10" db="EMBL/GenBank/DDBJ databases">
        <title>Haloactinobacterium sp. RN3S43, a bacterium isolated from saline soil.</title>
        <authorList>
            <person name="Sun J.-Q."/>
        </authorList>
    </citation>
    <scope>NUCLEOTIDE SEQUENCE [LARGE SCALE GENOMIC DNA]</scope>
    <source>
        <strain evidence="6 7">RN3S43</strain>
    </source>
</reference>